<dbReference type="AlphaFoldDB" id="A0A9D4HWM1"/>
<name>A0A9D4HWM1_DREPO</name>
<protein>
    <submittedName>
        <fullName evidence="1">Uncharacterized protein</fullName>
    </submittedName>
</protein>
<evidence type="ECO:0000313" key="2">
    <source>
        <dbReference type="Proteomes" id="UP000828390"/>
    </source>
</evidence>
<evidence type="ECO:0000313" key="1">
    <source>
        <dbReference type="EMBL" id="KAH3735428.1"/>
    </source>
</evidence>
<keyword evidence="2" id="KW-1185">Reference proteome</keyword>
<comment type="caution">
    <text evidence="1">The sequence shown here is derived from an EMBL/GenBank/DDBJ whole genome shotgun (WGS) entry which is preliminary data.</text>
</comment>
<accession>A0A9D4HWM1</accession>
<sequence length="50" mass="5651">MALVEVGVGLAAPEHLAVCALLHLHCWKINQCCSLQKRRSRFISSSCRWK</sequence>
<dbReference type="EMBL" id="JAIWYP010000011">
    <property type="protein sequence ID" value="KAH3735428.1"/>
    <property type="molecule type" value="Genomic_DNA"/>
</dbReference>
<gene>
    <name evidence="1" type="ORF">DPMN_041956</name>
</gene>
<proteinExistence type="predicted"/>
<dbReference type="Proteomes" id="UP000828390">
    <property type="component" value="Unassembled WGS sequence"/>
</dbReference>
<reference evidence="1" key="1">
    <citation type="journal article" date="2019" name="bioRxiv">
        <title>The Genome of the Zebra Mussel, Dreissena polymorpha: A Resource for Invasive Species Research.</title>
        <authorList>
            <person name="McCartney M.A."/>
            <person name="Auch B."/>
            <person name="Kono T."/>
            <person name="Mallez S."/>
            <person name="Zhang Y."/>
            <person name="Obille A."/>
            <person name="Becker A."/>
            <person name="Abrahante J.E."/>
            <person name="Garbe J."/>
            <person name="Badalamenti J.P."/>
            <person name="Herman A."/>
            <person name="Mangelson H."/>
            <person name="Liachko I."/>
            <person name="Sullivan S."/>
            <person name="Sone E.D."/>
            <person name="Koren S."/>
            <person name="Silverstein K.A.T."/>
            <person name="Beckman K.B."/>
            <person name="Gohl D.M."/>
        </authorList>
    </citation>
    <scope>NUCLEOTIDE SEQUENCE</scope>
    <source>
        <strain evidence="1">Duluth1</strain>
        <tissue evidence="1">Whole animal</tissue>
    </source>
</reference>
<reference evidence="1" key="2">
    <citation type="submission" date="2020-11" db="EMBL/GenBank/DDBJ databases">
        <authorList>
            <person name="McCartney M.A."/>
            <person name="Auch B."/>
            <person name="Kono T."/>
            <person name="Mallez S."/>
            <person name="Becker A."/>
            <person name="Gohl D.M."/>
            <person name="Silverstein K.A.T."/>
            <person name="Koren S."/>
            <person name="Bechman K.B."/>
            <person name="Herman A."/>
            <person name="Abrahante J.E."/>
            <person name="Garbe J."/>
        </authorList>
    </citation>
    <scope>NUCLEOTIDE SEQUENCE</scope>
    <source>
        <strain evidence="1">Duluth1</strain>
        <tissue evidence="1">Whole animal</tissue>
    </source>
</reference>
<organism evidence="1 2">
    <name type="scientific">Dreissena polymorpha</name>
    <name type="common">Zebra mussel</name>
    <name type="synonym">Mytilus polymorpha</name>
    <dbReference type="NCBI Taxonomy" id="45954"/>
    <lineage>
        <taxon>Eukaryota</taxon>
        <taxon>Metazoa</taxon>
        <taxon>Spiralia</taxon>
        <taxon>Lophotrochozoa</taxon>
        <taxon>Mollusca</taxon>
        <taxon>Bivalvia</taxon>
        <taxon>Autobranchia</taxon>
        <taxon>Heteroconchia</taxon>
        <taxon>Euheterodonta</taxon>
        <taxon>Imparidentia</taxon>
        <taxon>Neoheterodontei</taxon>
        <taxon>Myida</taxon>
        <taxon>Dreissenoidea</taxon>
        <taxon>Dreissenidae</taxon>
        <taxon>Dreissena</taxon>
    </lineage>
</organism>